<evidence type="ECO:0000313" key="1">
    <source>
        <dbReference type="EMBL" id="KAL3891801.1"/>
    </source>
</evidence>
<evidence type="ECO:0000313" key="2">
    <source>
        <dbReference type="Proteomes" id="UP001634394"/>
    </source>
</evidence>
<keyword evidence="2" id="KW-1185">Reference proteome</keyword>
<comment type="caution">
    <text evidence="1">The sequence shown here is derived from an EMBL/GenBank/DDBJ whole genome shotgun (WGS) entry which is preliminary data.</text>
</comment>
<sequence>MIQPKYFFQCDRFKKVTSDDVDVFLEDQANINTKKTSEGDLKLFMAFLQSEGEQRFPEFILPSELNLHISHFTLSVREKKR</sequence>
<dbReference type="EMBL" id="JBJQND010000001">
    <property type="protein sequence ID" value="KAL3891801.1"/>
    <property type="molecule type" value="Genomic_DNA"/>
</dbReference>
<accession>A0ABD3Y014</accession>
<protein>
    <submittedName>
        <fullName evidence="1">Uncharacterized protein</fullName>
    </submittedName>
</protein>
<gene>
    <name evidence="1" type="ORF">ACJMK2_004047</name>
</gene>
<dbReference type="Proteomes" id="UP001634394">
    <property type="component" value="Unassembled WGS sequence"/>
</dbReference>
<proteinExistence type="predicted"/>
<organism evidence="1 2">
    <name type="scientific">Sinanodonta woodiana</name>
    <name type="common">Chinese pond mussel</name>
    <name type="synonym">Anodonta woodiana</name>
    <dbReference type="NCBI Taxonomy" id="1069815"/>
    <lineage>
        <taxon>Eukaryota</taxon>
        <taxon>Metazoa</taxon>
        <taxon>Spiralia</taxon>
        <taxon>Lophotrochozoa</taxon>
        <taxon>Mollusca</taxon>
        <taxon>Bivalvia</taxon>
        <taxon>Autobranchia</taxon>
        <taxon>Heteroconchia</taxon>
        <taxon>Palaeoheterodonta</taxon>
        <taxon>Unionida</taxon>
        <taxon>Unionoidea</taxon>
        <taxon>Unionidae</taxon>
        <taxon>Unioninae</taxon>
        <taxon>Sinanodonta</taxon>
    </lineage>
</organism>
<name>A0ABD3Y014_SINWO</name>
<dbReference type="AlphaFoldDB" id="A0ABD3Y014"/>
<reference evidence="1 2" key="1">
    <citation type="submission" date="2024-11" db="EMBL/GenBank/DDBJ databases">
        <title>Chromosome-level genome assembly of the freshwater bivalve Anodonta woodiana.</title>
        <authorList>
            <person name="Chen X."/>
        </authorList>
    </citation>
    <scope>NUCLEOTIDE SEQUENCE [LARGE SCALE GENOMIC DNA]</scope>
    <source>
        <strain evidence="1">MN2024</strain>
        <tissue evidence="1">Gills</tissue>
    </source>
</reference>